<evidence type="ECO:0000256" key="1">
    <source>
        <dbReference type="ARBA" id="ARBA00022491"/>
    </source>
</evidence>
<dbReference type="EMBL" id="JAVDQZ010000008">
    <property type="protein sequence ID" value="MDR6428945.1"/>
    <property type="molecule type" value="Genomic_DNA"/>
</dbReference>
<dbReference type="InterPro" id="IPR014710">
    <property type="entry name" value="RmlC-like_jellyroll"/>
</dbReference>
<dbReference type="SUPFAM" id="SSF51182">
    <property type="entry name" value="RmlC-like cupins"/>
    <property type="match status" value="1"/>
</dbReference>
<dbReference type="InterPro" id="IPR020449">
    <property type="entry name" value="Tscrpt_reg_AraC-type_HTH"/>
</dbReference>
<keyword evidence="1" id="KW-0678">Repressor</keyword>
<reference evidence="7" key="1">
    <citation type="submission" date="2023-07" db="EMBL/GenBank/DDBJ databases">
        <title>Sorghum-associated microbial communities from plants grown in Nebraska, USA.</title>
        <authorList>
            <person name="Schachtman D."/>
        </authorList>
    </citation>
    <scope>NUCLEOTIDE SEQUENCE</scope>
    <source>
        <strain evidence="7">DS2114</strain>
    </source>
</reference>
<keyword evidence="4" id="KW-0804">Transcription</keyword>
<keyword evidence="3 7" id="KW-0238">DNA-binding</keyword>
<accession>A0AAE4C121</accession>
<dbReference type="InterPro" id="IPR018062">
    <property type="entry name" value="HTH_AraC-typ_CS"/>
</dbReference>
<keyword evidence="2" id="KW-0805">Transcription regulation</keyword>
<feature type="domain" description="HTH araC/xylS-type" evidence="6">
    <location>
        <begin position="220"/>
        <end position="317"/>
    </location>
</feature>
<dbReference type="Pfam" id="PF12833">
    <property type="entry name" value="HTH_18"/>
    <property type="match status" value="1"/>
</dbReference>
<dbReference type="Gene3D" id="2.60.120.10">
    <property type="entry name" value="Jelly Rolls"/>
    <property type="match status" value="1"/>
</dbReference>
<dbReference type="GO" id="GO:0043565">
    <property type="term" value="F:sequence-specific DNA binding"/>
    <property type="evidence" value="ECO:0007669"/>
    <property type="project" value="InterPro"/>
</dbReference>
<feature type="region of interest" description="Disordered" evidence="5">
    <location>
        <begin position="37"/>
        <end position="56"/>
    </location>
</feature>
<evidence type="ECO:0000256" key="2">
    <source>
        <dbReference type="ARBA" id="ARBA00023015"/>
    </source>
</evidence>
<dbReference type="AlphaFoldDB" id="A0AAE4C121"/>
<evidence type="ECO:0000259" key="6">
    <source>
        <dbReference type="PROSITE" id="PS01124"/>
    </source>
</evidence>
<evidence type="ECO:0000256" key="3">
    <source>
        <dbReference type="ARBA" id="ARBA00023125"/>
    </source>
</evidence>
<dbReference type="SUPFAM" id="SSF46689">
    <property type="entry name" value="Homeodomain-like"/>
    <property type="match status" value="1"/>
</dbReference>
<dbReference type="GO" id="GO:0003700">
    <property type="term" value="F:DNA-binding transcription factor activity"/>
    <property type="evidence" value="ECO:0007669"/>
    <property type="project" value="InterPro"/>
</dbReference>
<dbReference type="PROSITE" id="PS00041">
    <property type="entry name" value="HTH_ARAC_FAMILY_1"/>
    <property type="match status" value="1"/>
</dbReference>
<keyword evidence="7" id="KW-0223">Dioxygenase</keyword>
<dbReference type="GO" id="GO:0051213">
    <property type="term" value="F:dioxygenase activity"/>
    <property type="evidence" value="ECO:0007669"/>
    <property type="project" value="UniProtKB-KW"/>
</dbReference>
<dbReference type="Gene3D" id="1.10.10.60">
    <property type="entry name" value="Homeodomain-like"/>
    <property type="match status" value="1"/>
</dbReference>
<evidence type="ECO:0000256" key="4">
    <source>
        <dbReference type="ARBA" id="ARBA00023163"/>
    </source>
</evidence>
<dbReference type="FunFam" id="1.10.10.60:FF:000132">
    <property type="entry name" value="AraC family transcriptional regulator"/>
    <property type="match status" value="1"/>
</dbReference>
<name>A0AAE4C121_VARPD</name>
<dbReference type="RefSeq" id="WP_309930018.1">
    <property type="nucleotide sequence ID" value="NZ_JAVDQZ010000008.1"/>
</dbReference>
<sequence length="323" mass="35347">MPFTTAGVQALQRGGCVPSIQQLEQWPLGPCADLTRFEPSTDSNAGTSRDGGSNTNLFNMRSAEFSEPGLDYEPSVPVMALRVDVAAREREIPVHEHRSGQLVIALRGAVSCEVPGALWMVPPQAGVWIPGGTPHSNRGTANALIFYLFVEPGAAPLPDRCCTLRISPMLSEMIQYLAGLPPLYEAGGPTDRLAQVLLDQLCAMPTEEIFLPMPEDARLRKISTAMMRDPSDRRTQTNWASELGMSDRTLNRLCTSLTGLSFGRWRRQLQMIVALRELSGGATVQQVAYDLGYESPSAFNTMFKKAFGKPPATYINDRFRVGG</sequence>
<keyword evidence="7" id="KW-0560">Oxidoreductase</keyword>
<dbReference type="PANTHER" id="PTHR11019">
    <property type="entry name" value="HTH-TYPE TRANSCRIPTIONAL REGULATOR NIMR"/>
    <property type="match status" value="1"/>
</dbReference>
<evidence type="ECO:0000313" key="7">
    <source>
        <dbReference type="EMBL" id="MDR6428945.1"/>
    </source>
</evidence>
<dbReference type="CDD" id="cd06124">
    <property type="entry name" value="cupin_NimR-like_N"/>
    <property type="match status" value="1"/>
</dbReference>
<comment type="caution">
    <text evidence="7">The sequence shown here is derived from an EMBL/GenBank/DDBJ whole genome shotgun (WGS) entry which is preliminary data.</text>
</comment>
<dbReference type="Proteomes" id="UP001184828">
    <property type="component" value="Unassembled WGS sequence"/>
</dbReference>
<proteinExistence type="predicted"/>
<evidence type="ECO:0000313" key="8">
    <source>
        <dbReference type="Proteomes" id="UP001184828"/>
    </source>
</evidence>
<evidence type="ECO:0000256" key="5">
    <source>
        <dbReference type="SAM" id="MobiDB-lite"/>
    </source>
</evidence>
<protein>
    <submittedName>
        <fullName evidence="7">AraC-like DNA-binding protein/quercetin dioxygenase-like cupin family protein</fullName>
    </submittedName>
</protein>
<dbReference type="InterPro" id="IPR009057">
    <property type="entry name" value="Homeodomain-like_sf"/>
</dbReference>
<dbReference type="PRINTS" id="PR00032">
    <property type="entry name" value="HTHARAC"/>
</dbReference>
<gene>
    <name evidence="7" type="ORF">J2738_005109</name>
</gene>
<dbReference type="SMART" id="SM00342">
    <property type="entry name" value="HTH_ARAC"/>
    <property type="match status" value="1"/>
</dbReference>
<dbReference type="PANTHER" id="PTHR11019:SF199">
    <property type="entry name" value="HTH-TYPE TRANSCRIPTIONAL REGULATOR NIMR"/>
    <property type="match status" value="1"/>
</dbReference>
<dbReference type="InterPro" id="IPR011051">
    <property type="entry name" value="RmlC_Cupin_sf"/>
</dbReference>
<dbReference type="InterPro" id="IPR018060">
    <property type="entry name" value="HTH_AraC"/>
</dbReference>
<feature type="compositionally biased region" description="Polar residues" evidence="5">
    <location>
        <begin position="38"/>
        <end position="56"/>
    </location>
</feature>
<dbReference type="PROSITE" id="PS01124">
    <property type="entry name" value="HTH_ARAC_FAMILY_2"/>
    <property type="match status" value="1"/>
</dbReference>
<organism evidence="7 8">
    <name type="scientific">Variovorax paradoxus</name>
    <dbReference type="NCBI Taxonomy" id="34073"/>
    <lineage>
        <taxon>Bacteria</taxon>
        <taxon>Pseudomonadati</taxon>
        <taxon>Pseudomonadota</taxon>
        <taxon>Betaproteobacteria</taxon>
        <taxon>Burkholderiales</taxon>
        <taxon>Comamonadaceae</taxon>
        <taxon>Variovorax</taxon>
    </lineage>
</organism>